<feature type="chain" id="PRO_5047264702" evidence="2">
    <location>
        <begin position="24"/>
        <end position="85"/>
    </location>
</feature>
<sequence>MRRNLICLGLAAVGMIATTAPSAAFWQRSQWLACSEAATAADYQRWRCWELDGYAGEIAPSEGRAFGRPRQPRGTQPGGIVERLG</sequence>
<dbReference type="Proteomes" id="UP001596053">
    <property type="component" value="Unassembled WGS sequence"/>
</dbReference>
<proteinExistence type="predicted"/>
<keyword evidence="2" id="KW-0732">Signal</keyword>
<dbReference type="EMBL" id="JBHSLW010000009">
    <property type="protein sequence ID" value="MFC5419228.1"/>
    <property type="molecule type" value="Genomic_DNA"/>
</dbReference>
<evidence type="ECO:0000313" key="3">
    <source>
        <dbReference type="EMBL" id="MFC5419228.1"/>
    </source>
</evidence>
<feature type="region of interest" description="Disordered" evidence="1">
    <location>
        <begin position="62"/>
        <end position="85"/>
    </location>
</feature>
<dbReference type="RefSeq" id="WP_377796877.1">
    <property type="nucleotide sequence ID" value="NZ_JBHSLW010000009.1"/>
</dbReference>
<gene>
    <name evidence="3" type="ORF">ACFPOB_06585</name>
</gene>
<comment type="caution">
    <text evidence="3">The sequence shown here is derived from an EMBL/GenBank/DDBJ whole genome shotgun (WGS) entry which is preliminary data.</text>
</comment>
<reference evidence="4" key="1">
    <citation type="journal article" date="2019" name="Int. J. Syst. Evol. Microbiol.">
        <title>The Global Catalogue of Microorganisms (GCM) 10K type strain sequencing project: providing services to taxonomists for standard genome sequencing and annotation.</title>
        <authorList>
            <consortium name="The Broad Institute Genomics Platform"/>
            <consortium name="The Broad Institute Genome Sequencing Center for Infectious Disease"/>
            <person name="Wu L."/>
            <person name="Ma J."/>
        </authorList>
    </citation>
    <scope>NUCLEOTIDE SEQUENCE [LARGE SCALE GENOMIC DNA]</scope>
    <source>
        <strain evidence="4">NCAIM B.01391</strain>
    </source>
</reference>
<evidence type="ECO:0000256" key="2">
    <source>
        <dbReference type="SAM" id="SignalP"/>
    </source>
</evidence>
<feature type="signal peptide" evidence="2">
    <location>
        <begin position="1"/>
        <end position="23"/>
    </location>
</feature>
<keyword evidence="4" id="KW-1185">Reference proteome</keyword>
<evidence type="ECO:0000256" key="1">
    <source>
        <dbReference type="SAM" id="MobiDB-lite"/>
    </source>
</evidence>
<evidence type="ECO:0000313" key="4">
    <source>
        <dbReference type="Proteomes" id="UP001596053"/>
    </source>
</evidence>
<name>A0ABW0IQ86_9HYPH</name>
<accession>A0ABW0IQ86</accession>
<organism evidence="3 4">
    <name type="scientific">Bosea eneae</name>
    <dbReference type="NCBI Taxonomy" id="151454"/>
    <lineage>
        <taxon>Bacteria</taxon>
        <taxon>Pseudomonadati</taxon>
        <taxon>Pseudomonadota</taxon>
        <taxon>Alphaproteobacteria</taxon>
        <taxon>Hyphomicrobiales</taxon>
        <taxon>Boseaceae</taxon>
        <taxon>Bosea</taxon>
    </lineage>
</organism>
<protein>
    <submittedName>
        <fullName evidence="3">Uncharacterized protein</fullName>
    </submittedName>
</protein>